<keyword evidence="1" id="KW-0472">Membrane</keyword>
<sequence>MGIDFRSDFGRPRAAWDNRFLVTKALLLDVMLLAFAALLARSVYASQLIQDYIFASYGGIKPAEGIFIWDEEDYMMESRIYGFLLLSTCEEHKWKAANNT</sequence>
<keyword evidence="3" id="KW-1185">Reference proteome</keyword>
<gene>
    <name evidence="2" type="ORF">FJQ98_19200</name>
</gene>
<proteinExistence type="predicted"/>
<dbReference type="EMBL" id="CP067341">
    <property type="protein sequence ID" value="QQP11322.1"/>
    <property type="molecule type" value="Genomic_DNA"/>
</dbReference>
<feature type="transmembrane region" description="Helical" evidence="1">
    <location>
        <begin position="20"/>
        <end position="40"/>
    </location>
</feature>
<name>A0ABX7AN11_9BACI</name>
<evidence type="ECO:0000256" key="1">
    <source>
        <dbReference type="SAM" id="Phobius"/>
    </source>
</evidence>
<organism evidence="2 3">
    <name type="scientific">Lysinibacillus agricola</name>
    <dbReference type="NCBI Taxonomy" id="2590012"/>
    <lineage>
        <taxon>Bacteria</taxon>
        <taxon>Bacillati</taxon>
        <taxon>Bacillota</taxon>
        <taxon>Bacilli</taxon>
        <taxon>Bacillales</taxon>
        <taxon>Bacillaceae</taxon>
        <taxon>Lysinibacillus</taxon>
    </lineage>
</organism>
<reference evidence="2 3" key="1">
    <citation type="submission" date="2020-01" db="EMBL/GenBank/DDBJ databases">
        <authorList>
            <person name="Liu G."/>
            <person name="Liu B."/>
        </authorList>
    </citation>
    <scope>NUCLEOTIDE SEQUENCE [LARGE SCALE GENOMIC DNA]</scope>
    <source>
        <strain evidence="2 3">FJAT-51161</strain>
    </source>
</reference>
<keyword evidence="1" id="KW-0812">Transmembrane</keyword>
<dbReference type="Proteomes" id="UP000596049">
    <property type="component" value="Chromosome"/>
</dbReference>
<dbReference type="RefSeq" id="WP_053595221.1">
    <property type="nucleotide sequence ID" value="NZ_CP067341.1"/>
</dbReference>
<evidence type="ECO:0000313" key="2">
    <source>
        <dbReference type="EMBL" id="QQP11322.1"/>
    </source>
</evidence>
<accession>A0ABX7AN11</accession>
<protein>
    <recommendedName>
        <fullName evidence="4">CASP-like protein</fullName>
    </recommendedName>
</protein>
<evidence type="ECO:0008006" key="4">
    <source>
        <dbReference type="Google" id="ProtNLM"/>
    </source>
</evidence>
<keyword evidence="1" id="KW-1133">Transmembrane helix</keyword>
<evidence type="ECO:0000313" key="3">
    <source>
        <dbReference type="Proteomes" id="UP000596049"/>
    </source>
</evidence>